<feature type="domain" description="VWFA" evidence="3">
    <location>
        <begin position="528"/>
        <end position="713"/>
    </location>
</feature>
<feature type="compositionally biased region" description="Pro residues" evidence="1">
    <location>
        <begin position="287"/>
        <end position="304"/>
    </location>
</feature>
<dbReference type="InterPro" id="IPR036465">
    <property type="entry name" value="vWFA_dom_sf"/>
</dbReference>
<dbReference type="PANTHER" id="PTHR10579:SF43">
    <property type="entry name" value="ZINC FINGER (C3HC4-TYPE RING FINGER) FAMILY PROTEIN"/>
    <property type="match status" value="1"/>
</dbReference>
<evidence type="ECO:0000256" key="1">
    <source>
        <dbReference type="SAM" id="MobiDB-lite"/>
    </source>
</evidence>
<dbReference type="SMART" id="SM00327">
    <property type="entry name" value="VWA"/>
    <property type="match status" value="1"/>
</dbReference>
<protein>
    <submittedName>
        <fullName evidence="4">von Willebrand factor</fullName>
    </submittedName>
</protein>
<dbReference type="PROSITE" id="PS50234">
    <property type="entry name" value="VWFA"/>
    <property type="match status" value="1"/>
</dbReference>
<keyword evidence="2" id="KW-1133">Transmembrane helix</keyword>
<dbReference type="Pfam" id="PF12034">
    <property type="entry name" value="YfbK_C"/>
    <property type="match status" value="1"/>
</dbReference>
<feature type="transmembrane region" description="Helical" evidence="2">
    <location>
        <begin position="116"/>
        <end position="137"/>
    </location>
</feature>
<reference evidence="4 5" key="1">
    <citation type="submission" date="2019-02" db="EMBL/GenBank/DDBJ databases">
        <title>Planctomycetal bacteria perform biofilm scaping via a novel small molecule.</title>
        <authorList>
            <person name="Jeske O."/>
            <person name="Boedeker C."/>
            <person name="Wiegand S."/>
            <person name="Breitling P."/>
            <person name="Kallscheuer N."/>
            <person name="Jogler M."/>
            <person name="Rohde M."/>
            <person name="Petersen J."/>
            <person name="Medema M.H."/>
            <person name="Surup F."/>
            <person name="Jogler C."/>
        </authorList>
    </citation>
    <scope>NUCLEOTIDE SEQUENCE [LARGE SCALE GENOMIC DNA]</scope>
    <source>
        <strain evidence="4 5">Mal15</strain>
    </source>
</reference>
<dbReference type="InterPro" id="IPR051266">
    <property type="entry name" value="CLCR"/>
</dbReference>
<dbReference type="Pfam" id="PF00092">
    <property type="entry name" value="VWA"/>
    <property type="match status" value="1"/>
</dbReference>
<feature type="region of interest" description="Disordered" evidence="1">
    <location>
        <begin position="200"/>
        <end position="329"/>
    </location>
</feature>
<dbReference type="InterPro" id="IPR022156">
    <property type="entry name" value="Uncharacterised_YfbK_N"/>
</dbReference>
<organism evidence="4 5">
    <name type="scientific">Stieleria maiorica</name>
    <dbReference type="NCBI Taxonomy" id="2795974"/>
    <lineage>
        <taxon>Bacteria</taxon>
        <taxon>Pseudomonadati</taxon>
        <taxon>Planctomycetota</taxon>
        <taxon>Planctomycetia</taxon>
        <taxon>Pirellulales</taxon>
        <taxon>Pirellulaceae</taxon>
        <taxon>Stieleria</taxon>
    </lineage>
</organism>
<accession>A0A5B9MN46</accession>
<evidence type="ECO:0000313" key="4">
    <source>
        <dbReference type="EMBL" id="QEG00976.1"/>
    </source>
</evidence>
<evidence type="ECO:0000313" key="5">
    <source>
        <dbReference type="Proteomes" id="UP000321353"/>
    </source>
</evidence>
<dbReference type="InterPro" id="IPR021908">
    <property type="entry name" value="YfbK_C"/>
</dbReference>
<feature type="compositionally biased region" description="Basic and acidic residues" evidence="1">
    <location>
        <begin position="257"/>
        <end position="276"/>
    </location>
</feature>
<dbReference type="PANTHER" id="PTHR10579">
    <property type="entry name" value="CALCIUM-ACTIVATED CHLORIDE CHANNEL REGULATOR"/>
    <property type="match status" value="1"/>
</dbReference>
<keyword evidence="5" id="KW-1185">Reference proteome</keyword>
<gene>
    <name evidence="4" type="ORF">Mal15_50520</name>
</gene>
<dbReference type="Pfam" id="PF12450">
    <property type="entry name" value="vWF_A"/>
    <property type="match status" value="1"/>
</dbReference>
<feature type="compositionally biased region" description="Polar residues" evidence="1">
    <location>
        <begin position="152"/>
        <end position="163"/>
    </location>
</feature>
<evidence type="ECO:0000259" key="3">
    <source>
        <dbReference type="PROSITE" id="PS50234"/>
    </source>
</evidence>
<feature type="region of interest" description="Disordered" evidence="1">
    <location>
        <begin position="148"/>
        <end position="187"/>
    </location>
</feature>
<sequence>MSDSNRPNDASGQPSLWDDARITAYVMGELSPQDAAAFTEEMAANEDLRAAVDQAGRVTAELQTLFAEEPSGTLDGDRREQILAASASSSPTGEQLAAGRAIQLPLSDDSRSPKRLVPWLLAAAAAVLLVVAIVPAFKQAELAQRLAEPTASEPTASEPQPSEDSPVRKGDASDDDSQLNAIAAASDGIQEVAEMQRQLGRVKRQLTESDSIAQEADRGEMMTETAPTMDALSVAPGRDAPESFSVAPKSRSAGVKAARDESVRITESLREAESLRGSDPAADPHPFAAPAPAAPAPTIAPRPAPAGITATGQSAPATEPVGAELTTPILSKPVLTQSVRSRRLPSQVKAQMAPADSPASGAVPADAFGVNLAEEAESEGRVSRRRQQPFGDVTLKQTESKLAGLPSPLGLHRLSPTDGDRFDPIVENEFKQVRQHPLSTFSIDVDTASYSKVRRSLVEGRLPRRDAVRIEELVNYFDYRYEVPGIESEHPFATNVTIAGCPWNNDHRLARVAIQGKTIDRDSRPPCNLVFLLDTSGSMNQPNKLPLVIEGMKMLTKQLGKEDRVAIVVYAGSAGMVLDSTPAGKKKKINKALSQLSAGGSTNGGAGIQLAYATARDHFIKNGVNRVILCTDGDFNVGLSGTDELVRLIQEEASDGIFLTALGFGMGNHNDAMMEQISGKGNGNYAFIDTANEAHKVLVRQTDATLVTIAKDVKLQLEFNPRVVSKYRLIGYENRVMAKEDFNDDKKDAGEIGAGHQVTAFYELVMAGDEDHADEAASDDGRRQVDPLKYQRSPELTEAAASDDVLTLKLRYKQPDGDTSTLIQQSVKDSEQAFAKTDSDFRFAAAVAAFGMQLRESEFAGDWTLRNVLEVASANVGPDEFQLRSEFVDLISTALRLKGQ</sequence>
<dbReference type="CDD" id="cd01465">
    <property type="entry name" value="vWA_subgroup"/>
    <property type="match status" value="1"/>
</dbReference>
<dbReference type="AlphaFoldDB" id="A0A5B9MN46"/>
<feature type="region of interest" description="Disordered" evidence="1">
    <location>
        <begin position="375"/>
        <end position="399"/>
    </location>
</feature>
<dbReference type="RefSeq" id="WP_147870126.1">
    <property type="nucleotide sequence ID" value="NZ_CP036264.1"/>
</dbReference>
<dbReference type="InterPro" id="IPR002035">
    <property type="entry name" value="VWF_A"/>
</dbReference>
<dbReference type="Gene3D" id="3.40.50.410">
    <property type="entry name" value="von Willebrand factor, type A domain"/>
    <property type="match status" value="1"/>
</dbReference>
<dbReference type="SUPFAM" id="SSF53300">
    <property type="entry name" value="vWA-like"/>
    <property type="match status" value="1"/>
</dbReference>
<evidence type="ECO:0000256" key="2">
    <source>
        <dbReference type="SAM" id="Phobius"/>
    </source>
</evidence>
<keyword evidence="2" id="KW-0472">Membrane</keyword>
<proteinExistence type="predicted"/>
<dbReference type="Proteomes" id="UP000321353">
    <property type="component" value="Chromosome"/>
</dbReference>
<dbReference type="KEGG" id="smam:Mal15_50520"/>
<name>A0A5B9MN46_9BACT</name>
<keyword evidence="2" id="KW-0812">Transmembrane</keyword>
<dbReference type="EMBL" id="CP036264">
    <property type="protein sequence ID" value="QEG00976.1"/>
    <property type="molecule type" value="Genomic_DNA"/>
</dbReference>